<keyword evidence="4" id="KW-1015">Disulfide bond</keyword>
<dbReference type="SMART" id="SM00179">
    <property type="entry name" value="EGF_CA"/>
    <property type="match status" value="3"/>
</dbReference>
<dbReference type="PROSITE" id="PS50026">
    <property type="entry name" value="EGF_3"/>
    <property type="match status" value="2"/>
</dbReference>
<sequence>MRGIVLIILLLALIHSCRTCTEHQPYSCSEQKTVTEVTVGWCWKFWLLFRCKEEHETTKTVSSTCHRSVCCDGYSRESSSGKCKAVCFGSYTCPNGGSCVAPNQCVCPSGYVRPKCEDENECSDKNGGCTHICVNTKGSHHCSCPPGFILDSIQLTCKDVKECSVNNGGCAHTCVNTEGSHYCSCHPGFSLNSDQLTCRDHNECSVKNGGCSHTCNNTEGAHHCSCPPGFTLDSDQLTCKAEATTATTPQVTTPADCGNENGGCSHSCIGMNETVQCTCPFLKKLADDNVTCIGVSGVVADRVETNGRLLMNRNYL</sequence>
<name>A0ABY7DBF4_MYAAR</name>
<feature type="domain" description="EGF-like" evidence="7">
    <location>
        <begin position="200"/>
        <end position="236"/>
    </location>
</feature>
<protein>
    <submittedName>
        <fullName evidence="8">MEGF6-like protein</fullName>
    </submittedName>
</protein>
<gene>
    <name evidence="8" type="ORF">MAR_007482</name>
</gene>
<evidence type="ECO:0000313" key="9">
    <source>
        <dbReference type="Proteomes" id="UP001164746"/>
    </source>
</evidence>
<reference evidence="8" key="1">
    <citation type="submission" date="2022-11" db="EMBL/GenBank/DDBJ databases">
        <title>Centuries of genome instability and evolution in soft-shell clam transmissible cancer (bioRxiv).</title>
        <authorList>
            <person name="Hart S.F.M."/>
            <person name="Yonemitsu M.A."/>
            <person name="Giersch R.M."/>
            <person name="Beal B.F."/>
            <person name="Arriagada G."/>
            <person name="Davis B.W."/>
            <person name="Ostrander E.A."/>
            <person name="Goff S.P."/>
            <person name="Metzger M.J."/>
        </authorList>
    </citation>
    <scope>NUCLEOTIDE SEQUENCE</scope>
    <source>
        <strain evidence="8">MELC-2E11</strain>
        <tissue evidence="8">Siphon/mantle</tissue>
    </source>
</reference>
<dbReference type="Proteomes" id="UP001164746">
    <property type="component" value="Chromosome 1"/>
</dbReference>
<evidence type="ECO:0000313" key="8">
    <source>
        <dbReference type="EMBL" id="WAQ95011.1"/>
    </source>
</evidence>
<keyword evidence="9" id="KW-1185">Reference proteome</keyword>
<dbReference type="EMBL" id="CP111012">
    <property type="protein sequence ID" value="WAQ95011.1"/>
    <property type="molecule type" value="Genomic_DNA"/>
</dbReference>
<dbReference type="SUPFAM" id="SSF57184">
    <property type="entry name" value="Growth factor receptor domain"/>
    <property type="match status" value="1"/>
</dbReference>
<keyword evidence="3" id="KW-0677">Repeat</keyword>
<evidence type="ECO:0000259" key="7">
    <source>
        <dbReference type="PROSITE" id="PS50026"/>
    </source>
</evidence>
<accession>A0ABY7DBF4</accession>
<proteinExistence type="predicted"/>
<dbReference type="InterPro" id="IPR052235">
    <property type="entry name" value="Nephronectin_domain"/>
</dbReference>
<feature type="domain" description="EGF-like" evidence="7">
    <location>
        <begin position="159"/>
        <end position="199"/>
    </location>
</feature>
<dbReference type="PROSITE" id="PS01186">
    <property type="entry name" value="EGF_2"/>
    <property type="match status" value="2"/>
</dbReference>
<dbReference type="SUPFAM" id="SSF57196">
    <property type="entry name" value="EGF/Laminin"/>
    <property type="match status" value="1"/>
</dbReference>
<dbReference type="PANTHER" id="PTHR24050:SF27">
    <property type="entry name" value="FIBRILLIN-1"/>
    <property type="match status" value="1"/>
</dbReference>
<evidence type="ECO:0000256" key="3">
    <source>
        <dbReference type="ARBA" id="ARBA00022737"/>
    </source>
</evidence>
<dbReference type="SMART" id="SM00181">
    <property type="entry name" value="EGF"/>
    <property type="match status" value="5"/>
</dbReference>
<organism evidence="8 9">
    <name type="scientific">Mya arenaria</name>
    <name type="common">Soft-shell clam</name>
    <dbReference type="NCBI Taxonomy" id="6604"/>
    <lineage>
        <taxon>Eukaryota</taxon>
        <taxon>Metazoa</taxon>
        <taxon>Spiralia</taxon>
        <taxon>Lophotrochozoa</taxon>
        <taxon>Mollusca</taxon>
        <taxon>Bivalvia</taxon>
        <taxon>Autobranchia</taxon>
        <taxon>Heteroconchia</taxon>
        <taxon>Euheterodonta</taxon>
        <taxon>Imparidentia</taxon>
        <taxon>Neoheterodontei</taxon>
        <taxon>Myida</taxon>
        <taxon>Myoidea</taxon>
        <taxon>Myidae</taxon>
        <taxon>Mya</taxon>
    </lineage>
</organism>
<dbReference type="InterPro" id="IPR009030">
    <property type="entry name" value="Growth_fac_rcpt_cys_sf"/>
</dbReference>
<evidence type="ECO:0000256" key="5">
    <source>
        <dbReference type="PROSITE-ProRule" id="PRU00076"/>
    </source>
</evidence>
<dbReference type="InterPro" id="IPR001881">
    <property type="entry name" value="EGF-like_Ca-bd_dom"/>
</dbReference>
<evidence type="ECO:0000256" key="2">
    <source>
        <dbReference type="ARBA" id="ARBA00022729"/>
    </source>
</evidence>
<evidence type="ECO:0000256" key="6">
    <source>
        <dbReference type="SAM" id="SignalP"/>
    </source>
</evidence>
<feature type="chain" id="PRO_5045111372" evidence="6">
    <location>
        <begin position="20"/>
        <end position="316"/>
    </location>
</feature>
<feature type="signal peptide" evidence="6">
    <location>
        <begin position="1"/>
        <end position="19"/>
    </location>
</feature>
<keyword evidence="2 6" id="KW-0732">Signal</keyword>
<evidence type="ECO:0000256" key="1">
    <source>
        <dbReference type="ARBA" id="ARBA00022536"/>
    </source>
</evidence>
<dbReference type="InterPro" id="IPR000742">
    <property type="entry name" value="EGF"/>
</dbReference>
<dbReference type="Gene3D" id="2.10.25.10">
    <property type="entry name" value="Laminin"/>
    <property type="match status" value="5"/>
</dbReference>
<dbReference type="PANTHER" id="PTHR24050">
    <property type="entry name" value="PA14 DOMAIN-CONTAINING PROTEIN"/>
    <property type="match status" value="1"/>
</dbReference>
<evidence type="ECO:0000256" key="4">
    <source>
        <dbReference type="ARBA" id="ARBA00023157"/>
    </source>
</evidence>
<dbReference type="Pfam" id="PF14670">
    <property type="entry name" value="FXa_inhibition"/>
    <property type="match status" value="3"/>
</dbReference>
<comment type="caution">
    <text evidence="5">Lacks conserved residue(s) required for the propagation of feature annotation.</text>
</comment>
<keyword evidence="1 5" id="KW-0245">EGF-like domain</keyword>